<reference evidence="2 3" key="1">
    <citation type="submission" date="2024-05" db="EMBL/GenBank/DDBJ databases">
        <title>Genome sequencing and assembly of Indian major carp, Cirrhinus mrigala (Hamilton, 1822).</title>
        <authorList>
            <person name="Mohindra V."/>
            <person name="Chowdhury L.M."/>
            <person name="Lal K."/>
            <person name="Jena J.K."/>
        </authorList>
    </citation>
    <scope>NUCLEOTIDE SEQUENCE [LARGE SCALE GENOMIC DNA]</scope>
    <source>
        <strain evidence="2">CM1030</strain>
        <tissue evidence="2">Blood</tissue>
    </source>
</reference>
<comment type="caution">
    <text evidence="2">The sequence shown here is derived from an EMBL/GenBank/DDBJ whole genome shotgun (WGS) entry which is preliminary data.</text>
</comment>
<gene>
    <name evidence="2" type="ORF">M9458_015146</name>
</gene>
<evidence type="ECO:0000313" key="2">
    <source>
        <dbReference type="EMBL" id="KAL0188047.1"/>
    </source>
</evidence>
<feature type="non-terminal residue" evidence="2">
    <location>
        <position position="80"/>
    </location>
</feature>
<dbReference type="PANTHER" id="PTHR10379:SF6">
    <property type="entry name" value="PROTEIN CBFA2T3"/>
    <property type="match status" value="1"/>
</dbReference>
<dbReference type="Proteomes" id="UP001529510">
    <property type="component" value="Unassembled WGS sequence"/>
</dbReference>
<organism evidence="2 3">
    <name type="scientific">Cirrhinus mrigala</name>
    <name type="common">Mrigala</name>
    <dbReference type="NCBI Taxonomy" id="683832"/>
    <lineage>
        <taxon>Eukaryota</taxon>
        <taxon>Metazoa</taxon>
        <taxon>Chordata</taxon>
        <taxon>Craniata</taxon>
        <taxon>Vertebrata</taxon>
        <taxon>Euteleostomi</taxon>
        <taxon>Actinopterygii</taxon>
        <taxon>Neopterygii</taxon>
        <taxon>Teleostei</taxon>
        <taxon>Ostariophysi</taxon>
        <taxon>Cypriniformes</taxon>
        <taxon>Cyprinidae</taxon>
        <taxon>Labeoninae</taxon>
        <taxon>Labeonini</taxon>
        <taxon>Cirrhinus</taxon>
    </lineage>
</organism>
<dbReference type="AlphaFoldDB" id="A0ABD0QP80"/>
<dbReference type="InterPro" id="IPR013289">
    <property type="entry name" value="CBFA2T1/2/3"/>
</dbReference>
<feature type="region of interest" description="Disordered" evidence="1">
    <location>
        <begin position="1"/>
        <end position="49"/>
    </location>
</feature>
<proteinExistence type="predicted"/>
<protein>
    <submittedName>
        <fullName evidence="2">Uncharacterized protein</fullName>
    </submittedName>
</protein>
<sequence>GTGMAYTRSTLPNVHAHPSSGLPAHPPPNGLPTHPPNGLPHPNPPAPQHYRLEDMALAHHYRDAYRHAEHRDVRDRHRQT</sequence>
<dbReference type="PANTHER" id="PTHR10379">
    <property type="entry name" value="MTG8 ETO EIGHT TWENTY ONE PROTEIN"/>
    <property type="match status" value="1"/>
</dbReference>
<feature type="region of interest" description="Disordered" evidence="1">
    <location>
        <begin position="61"/>
        <end position="80"/>
    </location>
</feature>
<evidence type="ECO:0000313" key="3">
    <source>
        <dbReference type="Proteomes" id="UP001529510"/>
    </source>
</evidence>
<feature type="compositionally biased region" description="Basic and acidic residues" evidence="1">
    <location>
        <begin position="61"/>
        <end position="75"/>
    </location>
</feature>
<evidence type="ECO:0000256" key="1">
    <source>
        <dbReference type="SAM" id="MobiDB-lite"/>
    </source>
</evidence>
<name>A0ABD0QP80_CIRMR</name>
<dbReference type="EMBL" id="JAMKFB020000007">
    <property type="protein sequence ID" value="KAL0188047.1"/>
    <property type="molecule type" value="Genomic_DNA"/>
</dbReference>
<feature type="compositionally biased region" description="Pro residues" evidence="1">
    <location>
        <begin position="24"/>
        <end position="47"/>
    </location>
</feature>
<keyword evidence="3" id="KW-1185">Reference proteome</keyword>
<feature type="non-terminal residue" evidence="2">
    <location>
        <position position="1"/>
    </location>
</feature>
<accession>A0ABD0QP80</accession>